<dbReference type="Proteomes" id="UP001221757">
    <property type="component" value="Unassembled WGS sequence"/>
</dbReference>
<protein>
    <submittedName>
        <fullName evidence="2">Uncharacterized protein</fullName>
    </submittedName>
</protein>
<reference evidence="2" key="1">
    <citation type="submission" date="2023-03" db="EMBL/GenBank/DDBJ databases">
        <title>Massive genome expansion in bonnet fungi (Mycena s.s.) driven by repeated elements and novel gene families across ecological guilds.</title>
        <authorList>
            <consortium name="Lawrence Berkeley National Laboratory"/>
            <person name="Harder C.B."/>
            <person name="Miyauchi S."/>
            <person name="Viragh M."/>
            <person name="Kuo A."/>
            <person name="Thoen E."/>
            <person name="Andreopoulos B."/>
            <person name="Lu D."/>
            <person name="Skrede I."/>
            <person name="Drula E."/>
            <person name="Henrissat B."/>
            <person name="Morin E."/>
            <person name="Kohler A."/>
            <person name="Barry K."/>
            <person name="LaButti K."/>
            <person name="Morin E."/>
            <person name="Salamov A."/>
            <person name="Lipzen A."/>
            <person name="Mereny Z."/>
            <person name="Hegedus B."/>
            <person name="Baldrian P."/>
            <person name="Stursova M."/>
            <person name="Weitz H."/>
            <person name="Taylor A."/>
            <person name="Grigoriev I.V."/>
            <person name="Nagy L.G."/>
            <person name="Martin F."/>
            <person name="Kauserud H."/>
        </authorList>
    </citation>
    <scope>NUCLEOTIDE SEQUENCE</scope>
    <source>
        <strain evidence="2">CBHHK067</strain>
    </source>
</reference>
<proteinExistence type="predicted"/>
<dbReference type="AlphaFoldDB" id="A0AAD7DN80"/>
<keyword evidence="3" id="KW-1185">Reference proteome</keyword>
<gene>
    <name evidence="2" type="ORF">B0H17DRAFT_1199118</name>
</gene>
<feature type="transmembrane region" description="Helical" evidence="1">
    <location>
        <begin position="280"/>
        <end position="302"/>
    </location>
</feature>
<name>A0AAD7DN80_MYCRO</name>
<accession>A0AAD7DN80</accession>
<comment type="caution">
    <text evidence="2">The sequence shown here is derived from an EMBL/GenBank/DDBJ whole genome shotgun (WGS) entry which is preliminary data.</text>
</comment>
<feature type="transmembrane region" description="Helical" evidence="1">
    <location>
        <begin position="309"/>
        <end position="333"/>
    </location>
</feature>
<keyword evidence="1" id="KW-0472">Membrane</keyword>
<sequence length="410" mass="43942">MRKYGPCHVLIIIFQIIGLFVVLATGLILGVTGLICWIRKWIEDGVSIQEQLLSKVTNDTPISGFYGPGTWWAWLITLGMSHAHTGVALAMTGELPSGWDYDLVGASFYTAAAAVDLMNKARVIARLGDKASDSVLLPALACAERVMSVGTGSALCSTTVAILAAQSSGLRAARTLLGITIIPLIFALVASGFTFHARQVIAQTAPVFWCSLHDGTPPAERDNPIPFTLVDFLAHIISSNPYCSRGYWVVAAVWTALVIPIAFVGSLVHRRNLGCAVLSTILAGLASVAIGVSIPLFVTAVVTGGFGAIWVFCWVVFWWPAYIFAFFPQLAYFPASGTSVFEMDQMVALLGVVLVAVIRTLRRVKFKAPKHSAADSSPASPELAPLLPLSSPVSDQCALLKWDFLDSFTL</sequence>
<evidence type="ECO:0000313" key="3">
    <source>
        <dbReference type="Proteomes" id="UP001221757"/>
    </source>
</evidence>
<feature type="transmembrane region" description="Helical" evidence="1">
    <location>
        <begin position="146"/>
        <end position="164"/>
    </location>
</feature>
<feature type="transmembrane region" description="Helical" evidence="1">
    <location>
        <begin position="176"/>
        <end position="195"/>
    </location>
</feature>
<dbReference type="EMBL" id="JARKIE010000041">
    <property type="protein sequence ID" value="KAJ7694592.1"/>
    <property type="molecule type" value="Genomic_DNA"/>
</dbReference>
<feature type="transmembrane region" description="Helical" evidence="1">
    <location>
        <begin position="12"/>
        <end position="38"/>
    </location>
</feature>
<keyword evidence="1" id="KW-0812">Transmembrane</keyword>
<feature type="transmembrane region" description="Helical" evidence="1">
    <location>
        <begin position="247"/>
        <end position="268"/>
    </location>
</feature>
<evidence type="ECO:0000256" key="1">
    <source>
        <dbReference type="SAM" id="Phobius"/>
    </source>
</evidence>
<keyword evidence="1" id="KW-1133">Transmembrane helix</keyword>
<feature type="transmembrane region" description="Helical" evidence="1">
    <location>
        <begin position="345"/>
        <end position="361"/>
    </location>
</feature>
<organism evidence="2 3">
    <name type="scientific">Mycena rosella</name>
    <name type="common">Pink bonnet</name>
    <name type="synonym">Agaricus rosellus</name>
    <dbReference type="NCBI Taxonomy" id="1033263"/>
    <lineage>
        <taxon>Eukaryota</taxon>
        <taxon>Fungi</taxon>
        <taxon>Dikarya</taxon>
        <taxon>Basidiomycota</taxon>
        <taxon>Agaricomycotina</taxon>
        <taxon>Agaricomycetes</taxon>
        <taxon>Agaricomycetidae</taxon>
        <taxon>Agaricales</taxon>
        <taxon>Marasmiineae</taxon>
        <taxon>Mycenaceae</taxon>
        <taxon>Mycena</taxon>
    </lineage>
</organism>
<evidence type="ECO:0000313" key="2">
    <source>
        <dbReference type="EMBL" id="KAJ7694592.1"/>
    </source>
</evidence>